<name>A0A7W4IQT3_9PROT</name>
<comment type="caution">
    <text evidence="1">The sequence shown here is derived from an EMBL/GenBank/DDBJ whole genome shotgun (WGS) entry which is preliminary data.</text>
</comment>
<organism evidence="1 2">
    <name type="scientific">Gluconacetobacter aggeris</name>
    <dbReference type="NCBI Taxonomy" id="1286186"/>
    <lineage>
        <taxon>Bacteria</taxon>
        <taxon>Pseudomonadati</taxon>
        <taxon>Pseudomonadota</taxon>
        <taxon>Alphaproteobacteria</taxon>
        <taxon>Acetobacterales</taxon>
        <taxon>Acetobacteraceae</taxon>
        <taxon>Gluconacetobacter</taxon>
    </lineage>
</organism>
<evidence type="ECO:0000313" key="1">
    <source>
        <dbReference type="EMBL" id="MBB2167254.1"/>
    </source>
</evidence>
<dbReference type="EMBL" id="JABEQD010000001">
    <property type="protein sequence ID" value="MBB2167254.1"/>
    <property type="molecule type" value="Genomic_DNA"/>
</dbReference>
<protein>
    <submittedName>
        <fullName evidence="1">Uncharacterized protein</fullName>
    </submittedName>
</protein>
<dbReference type="AlphaFoldDB" id="A0A7W4IQT3"/>
<accession>A0A7W4IQT3</accession>
<dbReference type="RefSeq" id="WP_182984884.1">
    <property type="nucleotide sequence ID" value="NZ_JABEQD010000001.1"/>
</dbReference>
<sequence>MKKLTLRRYKWLKKRQLRMARKKAPRFVFIVGRSGVGQGKAVRKDVMPRVLCFDRNCSNTLSVLSKIRRSLQGVSKLSRKIRERKLKRRGGVTGYWPFETVKYIGISSALVLAAEYERWHTITNTNMIVIDPHKWHPSVFICLREMGFFDNFKLPLGKPIISSSEDLRIIRMKSGSTADPVAVAGLISELKSMNLSESDNFKDGMIPLYGAMIEGIMNVVRHAYPKDIELGFENIGKWWMTGAVSQSMRRMSVAIFDQGVTIPRSLPAWDKYSLWKENMKRRIGMAPAANDRNFDGIAIWAAVEESVSSTGDLHRGLGLAQMRSFIDGCSSGYLRIISRNGEVTFRPGDVPVAMNYDHSLDGTLIEWSVGF</sequence>
<gene>
    <name evidence="1" type="ORF">HLH36_02590</name>
</gene>
<evidence type="ECO:0000313" key="2">
    <source>
        <dbReference type="Proteomes" id="UP000559860"/>
    </source>
</evidence>
<keyword evidence="2" id="KW-1185">Reference proteome</keyword>
<dbReference type="Proteomes" id="UP000559860">
    <property type="component" value="Unassembled WGS sequence"/>
</dbReference>
<proteinExistence type="predicted"/>
<reference evidence="1 2" key="1">
    <citation type="submission" date="2020-04" db="EMBL/GenBank/DDBJ databases">
        <title>Description of novel Gluconacetobacter.</title>
        <authorList>
            <person name="Sombolestani A."/>
        </authorList>
    </citation>
    <scope>NUCLEOTIDE SEQUENCE [LARGE SCALE GENOMIC DNA]</scope>
    <source>
        <strain evidence="1 2">LMG 27801</strain>
    </source>
</reference>